<comment type="similarity">
    <text evidence="3 7">Belongs to the peptidase S26 family.</text>
</comment>
<proteinExistence type="inferred from homology"/>
<comment type="catalytic activity">
    <reaction evidence="1 7">
        <text>Cleavage of hydrophobic, N-terminal signal or leader sequences from secreted and periplasmic proteins.</text>
        <dbReference type="EC" id="3.4.21.89"/>
    </reaction>
</comment>
<evidence type="ECO:0000313" key="9">
    <source>
        <dbReference type="EMBL" id="ALU41245.1"/>
    </source>
</evidence>
<dbReference type="InterPro" id="IPR036286">
    <property type="entry name" value="LexA/Signal_pep-like_sf"/>
</dbReference>
<dbReference type="AlphaFoldDB" id="A0A0U2P2S9"/>
<evidence type="ECO:0000256" key="3">
    <source>
        <dbReference type="ARBA" id="ARBA00009370"/>
    </source>
</evidence>
<organism evidence="9 10">
    <name type="scientific">Kocuria flava</name>
    <dbReference type="NCBI Taxonomy" id="446860"/>
    <lineage>
        <taxon>Bacteria</taxon>
        <taxon>Bacillati</taxon>
        <taxon>Actinomycetota</taxon>
        <taxon>Actinomycetes</taxon>
        <taxon>Micrococcales</taxon>
        <taxon>Micrococcaceae</taxon>
        <taxon>Kocuria</taxon>
    </lineage>
</organism>
<comment type="subcellular location">
    <subcellularLocation>
        <location evidence="2">Cell membrane</location>
        <topology evidence="2">Single-pass type II membrane protein</topology>
    </subcellularLocation>
    <subcellularLocation>
        <location evidence="7">Membrane</location>
        <topology evidence="7">Single-pass type II membrane protein</topology>
    </subcellularLocation>
</comment>
<dbReference type="GO" id="GO:0005886">
    <property type="term" value="C:plasma membrane"/>
    <property type="evidence" value="ECO:0007669"/>
    <property type="project" value="UniProtKB-SubCell"/>
</dbReference>
<dbReference type="PANTHER" id="PTHR43390:SF1">
    <property type="entry name" value="CHLOROPLAST PROCESSING PEPTIDASE"/>
    <property type="match status" value="1"/>
</dbReference>
<feature type="domain" description="Peptidase S26" evidence="8">
    <location>
        <begin position="6"/>
        <end position="202"/>
    </location>
</feature>
<dbReference type="KEGG" id="kfv:AS188_12205"/>
<reference evidence="9 10" key="1">
    <citation type="submission" date="2015-11" db="EMBL/GenBank/DDBJ databases">
        <title>Complete Genome Sequence of Kocuria flava strain HO-9041.</title>
        <authorList>
            <person name="Zhou M."/>
            <person name="Dai J."/>
        </authorList>
    </citation>
    <scope>NUCLEOTIDE SEQUENCE [LARGE SCALE GENOMIC DNA]</scope>
    <source>
        <strain evidence="9 10">HO-9041</strain>
    </source>
</reference>
<dbReference type="InterPro" id="IPR000223">
    <property type="entry name" value="Pept_S26A_signal_pept_1"/>
</dbReference>
<sequence>MWGSVREIVLVLLWAVLIAFVVKTLLVRGFYIPSGSMENTLQLNDRIFVNVVEPTVGPLERGDIVVFEDAKGWLPPQDDGDGGLSDTVYDALAFVGVLPDRTDQHLIKRVIGVGGDRVVCCDASGRVTVNGHPLEEREAYLYPGAAPSDIPFEVVVPEDHYFVMGDHRNASADSRVHLGDATEDSAFIAHDEVVGTAFVIAWPLDRFELLRNPEDVFDGVPAPSGGS</sequence>
<keyword evidence="7" id="KW-0645">Protease</keyword>
<dbReference type="PRINTS" id="PR00727">
    <property type="entry name" value="LEADERPTASE"/>
</dbReference>
<dbReference type="Gene3D" id="2.10.109.10">
    <property type="entry name" value="Umud Fragment, subunit A"/>
    <property type="match status" value="1"/>
</dbReference>
<dbReference type="STRING" id="446860.AS188_12205"/>
<evidence type="ECO:0000313" key="10">
    <source>
        <dbReference type="Proteomes" id="UP000057181"/>
    </source>
</evidence>
<dbReference type="InterPro" id="IPR019533">
    <property type="entry name" value="Peptidase_S26"/>
</dbReference>
<protein>
    <recommendedName>
        <fullName evidence="4 7">Signal peptidase I</fullName>
        <ecNumber evidence="4 7">3.4.21.89</ecNumber>
    </recommendedName>
</protein>
<gene>
    <name evidence="9" type="ORF">AS188_12205</name>
</gene>
<feature type="active site" evidence="6">
    <location>
        <position position="36"/>
    </location>
</feature>
<dbReference type="SUPFAM" id="SSF51306">
    <property type="entry name" value="LexA/Signal peptidase"/>
    <property type="match status" value="1"/>
</dbReference>
<name>A0A0U2P2S9_9MICC</name>
<evidence type="ECO:0000256" key="4">
    <source>
        <dbReference type="ARBA" id="ARBA00013208"/>
    </source>
</evidence>
<keyword evidence="5 7" id="KW-0378">Hydrolase</keyword>
<dbReference type="NCBIfam" id="TIGR02227">
    <property type="entry name" value="sigpep_I_bact"/>
    <property type="match status" value="1"/>
</dbReference>
<dbReference type="PANTHER" id="PTHR43390">
    <property type="entry name" value="SIGNAL PEPTIDASE I"/>
    <property type="match status" value="1"/>
</dbReference>
<evidence type="ECO:0000259" key="8">
    <source>
        <dbReference type="Pfam" id="PF10502"/>
    </source>
</evidence>
<dbReference type="EC" id="3.4.21.89" evidence="4 7"/>
<dbReference type="GO" id="GO:0009003">
    <property type="term" value="F:signal peptidase activity"/>
    <property type="evidence" value="ECO:0007669"/>
    <property type="project" value="UniProtKB-EC"/>
</dbReference>
<dbReference type="Proteomes" id="UP000057181">
    <property type="component" value="Chromosome"/>
</dbReference>
<dbReference type="InterPro" id="IPR019758">
    <property type="entry name" value="Pept_S26A_signal_pept_1_CS"/>
</dbReference>
<feature type="active site" evidence="6">
    <location>
        <position position="108"/>
    </location>
</feature>
<evidence type="ECO:0000256" key="6">
    <source>
        <dbReference type="PIRSR" id="PIRSR600223-1"/>
    </source>
</evidence>
<evidence type="ECO:0000256" key="7">
    <source>
        <dbReference type="RuleBase" id="RU362042"/>
    </source>
</evidence>
<dbReference type="OrthoDB" id="9815782at2"/>
<dbReference type="GO" id="GO:0006465">
    <property type="term" value="P:signal peptide processing"/>
    <property type="evidence" value="ECO:0007669"/>
    <property type="project" value="InterPro"/>
</dbReference>
<dbReference type="Pfam" id="PF10502">
    <property type="entry name" value="Peptidase_S26"/>
    <property type="match status" value="1"/>
</dbReference>
<dbReference type="CDD" id="cd06530">
    <property type="entry name" value="S26_SPase_I"/>
    <property type="match status" value="1"/>
</dbReference>
<accession>A0A0U2P2S9</accession>
<dbReference type="PROSITE" id="PS00761">
    <property type="entry name" value="SPASE_I_3"/>
    <property type="match status" value="1"/>
</dbReference>
<evidence type="ECO:0000256" key="2">
    <source>
        <dbReference type="ARBA" id="ARBA00004401"/>
    </source>
</evidence>
<evidence type="ECO:0000256" key="5">
    <source>
        <dbReference type="ARBA" id="ARBA00022801"/>
    </source>
</evidence>
<evidence type="ECO:0000256" key="1">
    <source>
        <dbReference type="ARBA" id="ARBA00000677"/>
    </source>
</evidence>
<dbReference type="GO" id="GO:0004252">
    <property type="term" value="F:serine-type endopeptidase activity"/>
    <property type="evidence" value="ECO:0007669"/>
    <property type="project" value="InterPro"/>
</dbReference>
<dbReference type="EMBL" id="CP013254">
    <property type="protein sequence ID" value="ALU41245.1"/>
    <property type="molecule type" value="Genomic_DNA"/>
</dbReference>